<dbReference type="Proteomes" id="UP000709351">
    <property type="component" value="Unassembled WGS sequence"/>
</dbReference>
<accession>A0A930DQM5</accession>
<name>A0A930DQM5_9FIRM</name>
<gene>
    <name evidence="1" type="ORF">HXM93_00965</name>
</gene>
<sequence>MGNIVVILFVAGLIFLIIRALRKEHKRSGSCAFCSYAKSGKCDHVGHEELDHTDFHLTKEQQAILDRHSRNRKKA</sequence>
<dbReference type="EMBL" id="JABZRD010000034">
    <property type="protein sequence ID" value="MBF1283093.1"/>
    <property type="molecule type" value="Genomic_DNA"/>
</dbReference>
<evidence type="ECO:0000313" key="1">
    <source>
        <dbReference type="EMBL" id="MBF1283093.1"/>
    </source>
</evidence>
<dbReference type="RefSeq" id="WP_009535828.1">
    <property type="nucleotide sequence ID" value="NZ_CAUSUX010000047.1"/>
</dbReference>
<evidence type="ECO:0000313" key="2">
    <source>
        <dbReference type="Proteomes" id="UP000709351"/>
    </source>
</evidence>
<organism evidence="1 2">
    <name type="scientific">Oribacterium parvum</name>
    <dbReference type="NCBI Taxonomy" id="1501329"/>
    <lineage>
        <taxon>Bacteria</taxon>
        <taxon>Bacillati</taxon>
        <taxon>Bacillota</taxon>
        <taxon>Clostridia</taxon>
        <taxon>Lachnospirales</taxon>
        <taxon>Lachnospiraceae</taxon>
        <taxon>Oribacterium</taxon>
    </lineage>
</organism>
<reference evidence="1" key="1">
    <citation type="submission" date="2020-04" db="EMBL/GenBank/DDBJ databases">
        <title>Deep metagenomics examines the oral microbiome during advanced dental caries in children, revealing novel taxa and co-occurrences with host molecules.</title>
        <authorList>
            <person name="Baker J.L."/>
            <person name="Morton J.T."/>
            <person name="Dinis M."/>
            <person name="Alvarez R."/>
            <person name="Tran N.C."/>
            <person name="Knight R."/>
            <person name="Edlund A."/>
        </authorList>
    </citation>
    <scope>NUCLEOTIDE SEQUENCE</scope>
    <source>
        <strain evidence="1">JCVI_24_bin.2</strain>
    </source>
</reference>
<protein>
    <submittedName>
        <fullName evidence="1">FeoB-associated Cys-rich membrane protein</fullName>
    </submittedName>
</protein>
<comment type="caution">
    <text evidence="1">The sequence shown here is derived from an EMBL/GenBank/DDBJ whole genome shotgun (WGS) entry which is preliminary data.</text>
</comment>
<dbReference type="Pfam" id="PF12669">
    <property type="entry name" value="FeoB_associated"/>
    <property type="match status" value="1"/>
</dbReference>
<proteinExistence type="predicted"/>
<dbReference type="AlphaFoldDB" id="A0A930DQM5"/>